<reference evidence="1 2" key="1">
    <citation type="submission" date="2019-03" db="EMBL/GenBank/DDBJ databases">
        <title>First draft genome of Liparis tanakae, snailfish: a comprehensive survey of snailfish specific genes.</title>
        <authorList>
            <person name="Kim W."/>
            <person name="Song I."/>
            <person name="Jeong J.-H."/>
            <person name="Kim D."/>
            <person name="Kim S."/>
            <person name="Ryu S."/>
            <person name="Song J.Y."/>
            <person name="Lee S.K."/>
        </authorList>
    </citation>
    <scope>NUCLEOTIDE SEQUENCE [LARGE SCALE GENOMIC DNA]</scope>
    <source>
        <tissue evidence="1">Muscle</tissue>
    </source>
</reference>
<accession>A0A4Z2G8J1</accession>
<keyword evidence="2" id="KW-1185">Reference proteome</keyword>
<dbReference type="OrthoDB" id="10636154at2759"/>
<sequence>MGNSRVPGASSESPVFSGPWKMNRGPVGGARLWGPVVYPLLHAGERGGRIHDRPWGFTYWRGDVIATVPIPQAINTTTATATSTASAATTPVNILCLQFIVTFHDGVVGHHRITGRQDASRHMAHAVQHAVIHQEVVHQQLFTQRGGPVAALVKNKEIAHLTADGEAYPKLLHSPLWRLGVVPQFDHRHLHRPIEDDVHAVHLRGNNRYAHRRDGALSSGSGS</sequence>
<organism evidence="1 2">
    <name type="scientific">Liparis tanakae</name>
    <name type="common">Tanaka's snailfish</name>
    <dbReference type="NCBI Taxonomy" id="230148"/>
    <lineage>
        <taxon>Eukaryota</taxon>
        <taxon>Metazoa</taxon>
        <taxon>Chordata</taxon>
        <taxon>Craniata</taxon>
        <taxon>Vertebrata</taxon>
        <taxon>Euteleostomi</taxon>
        <taxon>Actinopterygii</taxon>
        <taxon>Neopterygii</taxon>
        <taxon>Teleostei</taxon>
        <taxon>Neoteleostei</taxon>
        <taxon>Acanthomorphata</taxon>
        <taxon>Eupercaria</taxon>
        <taxon>Perciformes</taxon>
        <taxon>Cottioidei</taxon>
        <taxon>Cottales</taxon>
        <taxon>Liparidae</taxon>
        <taxon>Liparis</taxon>
    </lineage>
</organism>
<dbReference type="AlphaFoldDB" id="A0A4Z2G8J1"/>
<dbReference type="EMBL" id="SRLO01000639">
    <property type="protein sequence ID" value="TNN49849.1"/>
    <property type="molecule type" value="Genomic_DNA"/>
</dbReference>
<protein>
    <submittedName>
        <fullName evidence="1">Uncharacterized protein</fullName>
    </submittedName>
</protein>
<proteinExistence type="predicted"/>
<evidence type="ECO:0000313" key="1">
    <source>
        <dbReference type="EMBL" id="TNN49849.1"/>
    </source>
</evidence>
<evidence type="ECO:0000313" key="2">
    <source>
        <dbReference type="Proteomes" id="UP000314294"/>
    </source>
</evidence>
<comment type="caution">
    <text evidence="1">The sequence shown here is derived from an EMBL/GenBank/DDBJ whole genome shotgun (WGS) entry which is preliminary data.</text>
</comment>
<gene>
    <name evidence="1" type="ORF">EYF80_039942</name>
</gene>
<dbReference type="Proteomes" id="UP000314294">
    <property type="component" value="Unassembled WGS sequence"/>
</dbReference>
<name>A0A4Z2G8J1_9TELE</name>